<dbReference type="RefSeq" id="WP_057846879.1">
    <property type="nucleotide sequence ID" value="NZ_LLYA01000192.1"/>
</dbReference>
<evidence type="ECO:0000313" key="1">
    <source>
        <dbReference type="EMBL" id="KRR18692.1"/>
    </source>
</evidence>
<protein>
    <submittedName>
        <fullName evidence="1">Uncharacterized protein</fullName>
    </submittedName>
</protein>
<proteinExistence type="predicted"/>
<dbReference type="AlphaFoldDB" id="A0A0R3MEJ2"/>
<evidence type="ECO:0000313" key="2">
    <source>
        <dbReference type="Proteomes" id="UP000052023"/>
    </source>
</evidence>
<name>A0A0R3MEJ2_9BRAD</name>
<dbReference type="EMBL" id="LLYA01000192">
    <property type="protein sequence ID" value="KRR18692.1"/>
    <property type="molecule type" value="Genomic_DNA"/>
</dbReference>
<dbReference type="OrthoDB" id="8231432at2"/>
<reference evidence="1 2" key="1">
    <citation type="submission" date="2014-03" db="EMBL/GenBank/DDBJ databases">
        <title>Bradyrhizobium valentinum sp. nov., isolated from effective nodules of Lupinus mariae-josephae, a lupine endemic of basic-lime soils in Eastern Spain.</title>
        <authorList>
            <person name="Duran D."/>
            <person name="Rey L."/>
            <person name="Navarro A."/>
            <person name="Busquets A."/>
            <person name="Imperial J."/>
            <person name="Ruiz-Argueso T."/>
        </authorList>
    </citation>
    <scope>NUCLEOTIDE SEQUENCE [LARGE SCALE GENOMIC DNA]</scope>
    <source>
        <strain evidence="1 2">Ro19</strain>
    </source>
</reference>
<accession>A0A0R3MEJ2</accession>
<keyword evidence="2" id="KW-1185">Reference proteome</keyword>
<comment type="caution">
    <text evidence="1">The sequence shown here is derived from an EMBL/GenBank/DDBJ whole genome shotgun (WGS) entry which is preliminary data.</text>
</comment>
<sequence length="130" mass="14369">MKFSNLWHEARANVLRRRYENLRPQIDAADPAAKSACFGVVKSSFEFLSRRYASASSAERKEVLKHASKTIDQLSDAGDWPRALGLTIIMFNLEASYLPGDDAAVLKGATDALLKEACAYPEPRPLREAG</sequence>
<organism evidence="1 2">
    <name type="scientific">Bradyrhizobium retamae</name>
    <dbReference type="NCBI Taxonomy" id="1300035"/>
    <lineage>
        <taxon>Bacteria</taxon>
        <taxon>Pseudomonadati</taxon>
        <taxon>Pseudomonadota</taxon>
        <taxon>Alphaproteobacteria</taxon>
        <taxon>Hyphomicrobiales</taxon>
        <taxon>Nitrobacteraceae</taxon>
        <taxon>Bradyrhizobium</taxon>
    </lineage>
</organism>
<dbReference type="Proteomes" id="UP000052023">
    <property type="component" value="Unassembled WGS sequence"/>
</dbReference>
<gene>
    <name evidence="1" type="ORF">CQ13_09540</name>
</gene>